<protein>
    <submittedName>
        <fullName evidence="1">Uncharacterized protein</fullName>
    </submittedName>
</protein>
<dbReference type="Pfam" id="PF17653">
    <property type="entry name" value="DUF5522"/>
    <property type="match status" value="1"/>
</dbReference>
<gene>
    <name evidence="1" type="ORF">D9O36_06515</name>
</gene>
<dbReference type="EMBL" id="RCNR01000009">
    <property type="protein sequence ID" value="MUH35486.1"/>
    <property type="molecule type" value="Genomic_DNA"/>
</dbReference>
<evidence type="ECO:0000313" key="2">
    <source>
        <dbReference type="Proteomes" id="UP000540519"/>
    </source>
</evidence>
<reference evidence="1 2" key="1">
    <citation type="journal article" date="2019" name="Mar. Drugs">
        <title>Comparative Genomics and CAZyme Genome Repertoires of Marine Zobellia amurskyensis KMM 3526(T) and Zobellia laminariae KMM 3676(T).</title>
        <authorList>
            <person name="Chernysheva N."/>
            <person name="Bystritskaya E."/>
            <person name="Stenkova A."/>
            <person name="Golovkin I."/>
            <person name="Nedashkovskaya O."/>
            <person name="Isaeva M."/>
        </authorList>
    </citation>
    <scope>NUCLEOTIDE SEQUENCE [LARGE SCALE GENOMIC DNA]</scope>
    <source>
        <strain evidence="1 2">KMM 3526</strain>
    </source>
</reference>
<organism evidence="1 2">
    <name type="scientific">Zobellia amurskyensis</name>
    <dbReference type="NCBI Taxonomy" id="248905"/>
    <lineage>
        <taxon>Bacteria</taxon>
        <taxon>Pseudomonadati</taxon>
        <taxon>Bacteroidota</taxon>
        <taxon>Flavobacteriia</taxon>
        <taxon>Flavobacteriales</taxon>
        <taxon>Flavobacteriaceae</taxon>
        <taxon>Zobellia</taxon>
    </lineage>
</organism>
<accession>A0A7X2ZSA6</accession>
<dbReference type="AlphaFoldDB" id="A0A7X2ZSA6"/>
<keyword evidence="2" id="KW-1185">Reference proteome</keyword>
<dbReference type="InterPro" id="IPR040807">
    <property type="entry name" value="DUF5522"/>
</dbReference>
<evidence type="ECO:0000313" key="1">
    <source>
        <dbReference type="EMBL" id="MUH35486.1"/>
    </source>
</evidence>
<proteinExistence type="predicted"/>
<dbReference type="Proteomes" id="UP000540519">
    <property type="component" value="Unassembled WGS sequence"/>
</dbReference>
<comment type="caution">
    <text evidence="1">The sequence shown here is derived from an EMBL/GenBank/DDBJ whole genome shotgun (WGS) entry which is preliminary data.</text>
</comment>
<sequence>MVVYQQNGVILYEPNATEKELMKKIIPPEEGDFYLSKEGYRVFTQQYHLKRGYCCESGCRHCPYGFDPKTNRQ</sequence>
<name>A0A7X2ZSA6_9FLAO</name>